<keyword evidence="2" id="KW-1133">Transmembrane helix</keyword>
<feature type="region of interest" description="Disordered" evidence="1">
    <location>
        <begin position="1"/>
        <end position="28"/>
    </location>
</feature>
<organism evidence="3 4">
    <name type="scientific">Cylindrotheca closterium</name>
    <dbReference type="NCBI Taxonomy" id="2856"/>
    <lineage>
        <taxon>Eukaryota</taxon>
        <taxon>Sar</taxon>
        <taxon>Stramenopiles</taxon>
        <taxon>Ochrophyta</taxon>
        <taxon>Bacillariophyta</taxon>
        <taxon>Bacillariophyceae</taxon>
        <taxon>Bacillariophycidae</taxon>
        <taxon>Bacillariales</taxon>
        <taxon>Bacillariaceae</taxon>
        <taxon>Cylindrotheca</taxon>
    </lineage>
</organism>
<keyword evidence="4" id="KW-1185">Reference proteome</keyword>
<dbReference type="PANTHER" id="PTHR21385">
    <property type="entry name" value="ZINC FINGER PROTEIN-RELATED"/>
    <property type="match status" value="1"/>
</dbReference>
<dbReference type="PANTHER" id="PTHR21385:SF0">
    <property type="entry name" value="RE51073P"/>
    <property type="match status" value="1"/>
</dbReference>
<dbReference type="AlphaFoldDB" id="A0AAD2JKI4"/>
<comment type="caution">
    <text evidence="3">The sequence shown here is derived from an EMBL/GenBank/DDBJ whole genome shotgun (WGS) entry which is preliminary data.</text>
</comment>
<protein>
    <submittedName>
        <fullName evidence="3">Uncharacterized protein</fullName>
    </submittedName>
</protein>
<name>A0AAD2JKI4_9STRA</name>
<keyword evidence="2" id="KW-0472">Membrane</keyword>
<dbReference type="Proteomes" id="UP001295423">
    <property type="component" value="Unassembled WGS sequence"/>
</dbReference>
<evidence type="ECO:0000313" key="3">
    <source>
        <dbReference type="EMBL" id="CAJ1957316.1"/>
    </source>
</evidence>
<dbReference type="EMBL" id="CAKOGP040001936">
    <property type="protein sequence ID" value="CAJ1957316.1"/>
    <property type="molecule type" value="Genomic_DNA"/>
</dbReference>
<reference evidence="3" key="1">
    <citation type="submission" date="2023-08" db="EMBL/GenBank/DDBJ databases">
        <authorList>
            <person name="Audoor S."/>
            <person name="Bilcke G."/>
        </authorList>
    </citation>
    <scope>NUCLEOTIDE SEQUENCE</scope>
</reference>
<keyword evidence="2" id="KW-0812">Transmembrane</keyword>
<evidence type="ECO:0000256" key="1">
    <source>
        <dbReference type="SAM" id="MobiDB-lite"/>
    </source>
</evidence>
<feature type="transmembrane region" description="Helical" evidence="2">
    <location>
        <begin position="265"/>
        <end position="284"/>
    </location>
</feature>
<sequence>MIGDLDGTMATGNGKGHSQTQEEGSCDRRLSRAARKLVHQHLLQVIQAENKILYHGFLDHSDVWVLLEHWLHANGRRMDHCPLNPSLDAYRIDEEHSLVVDSPTKVAGAYPTFVAQQRAKRKGKRIWFECGYNGKTFSSRYYLDAHLDKHHRLEEFSTFCPALDWCRAVGLSNCHATALEDEPYYGQGSDGWGDDGNLLKHQWVKKAHSIPCNVATIREDCHLVMDRCGVTDSTQRWCDSLVCPTHRLGAILSSSKWSNNSFGSISYGGTFLVAIIIALVYCCFHFRILDFEDEPFGQSYVSPRPGSTRSCKTKNVARNVDGKVRDFRFERTAEKRGKDD</sequence>
<evidence type="ECO:0000256" key="2">
    <source>
        <dbReference type="SAM" id="Phobius"/>
    </source>
</evidence>
<proteinExistence type="predicted"/>
<evidence type="ECO:0000313" key="4">
    <source>
        <dbReference type="Proteomes" id="UP001295423"/>
    </source>
</evidence>
<accession>A0AAD2JKI4</accession>
<gene>
    <name evidence="3" type="ORF">CYCCA115_LOCUS16658</name>
</gene>